<gene>
    <name evidence="2" type="ORF">Taro_021504</name>
</gene>
<reference evidence="2" key="1">
    <citation type="submission" date="2017-07" db="EMBL/GenBank/DDBJ databases">
        <title>Taro Niue Genome Assembly and Annotation.</title>
        <authorList>
            <person name="Atibalentja N."/>
            <person name="Keating K."/>
            <person name="Fields C.J."/>
        </authorList>
    </citation>
    <scope>NUCLEOTIDE SEQUENCE</scope>
    <source>
        <strain evidence="2">Niue_2</strain>
        <tissue evidence="2">Leaf</tissue>
    </source>
</reference>
<name>A0A843V1F6_COLES</name>
<evidence type="ECO:0000313" key="2">
    <source>
        <dbReference type="EMBL" id="MQL88936.1"/>
    </source>
</evidence>
<evidence type="ECO:0000256" key="1">
    <source>
        <dbReference type="SAM" id="MobiDB-lite"/>
    </source>
</evidence>
<feature type="non-terminal residue" evidence="2">
    <location>
        <position position="316"/>
    </location>
</feature>
<dbReference type="Proteomes" id="UP000652761">
    <property type="component" value="Unassembled WGS sequence"/>
</dbReference>
<evidence type="ECO:0000313" key="3">
    <source>
        <dbReference type="Proteomes" id="UP000652761"/>
    </source>
</evidence>
<feature type="compositionally biased region" description="Polar residues" evidence="1">
    <location>
        <begin position="48"/>
        <end position="58"/>
    </location>
</feature>
<accession>A0A843V1F6</accession>
<feature type="compositionally biased region" description="Polar residues" evidence="1">
    <location>
        <begin position="13"/>
        <end position="24"/>
    </location>
</feature>
<dbReference type="AlphaFoldDB" id="A0A843V1F6"/>
<organism evidence="2 3">
    <name type="scientific">Colocasia esculenta</name>
    <name type="common">Wild taro</name>
    <name type="synonym">Arum esculentum</name>
    <dbReference type="NCBI Taxonomy" id="4460"/>
    <lineage>
        <taxon>Eukaryota</taxon>
        <taxon>Viridiplantae</taxon>
        <taxon>Streptophyta</taxon>
        <taxon>Embryophyta</taxon>
        <taxon>Tracheophyta</taxon>
        <taxon>Spermatophyta</taxon>
        <taxon>Magnoliopsida</taxon>
        <taxon>Liliopsida</taxon>
        <taxon>Araceae</taxon>
        <taxon>Aroideae</taxon>
        <taxon>Colocasieae</taxon>
        <taxon>Colocasia</taxon>
    </lineage>
</organism>
<feature type="region of interest" description="Disordered" evidence="1">
    <location>
        <begin position="1"/>
        <end position="58"/>
    </location>
</feature>
<sequence length="316" mass="34341">MCNPSAKKHPRSDQQQKSASSAPRQSEVKNAWYPVHIVDKRNDAKPSTVGQPPSSFISEDMTNVTRNVLNKSLNQQAISSSEIKVSSDALKVLVDIPQQPVAPVALPTASAPLTPNVPTDVVDASAPVDTSDITTAPEVEMTDPVYIDDKVSPAMTAPEYPDFVMVVSTLVPGSVDTSPSLQNTQLPDWDMSTLVPGSVDTSPSLQKTQLPDWDSVLTQSQAVSTQSQAVSTLVPVPRRTMSSVITRAMSERSVQDACHVGFWESYNRHMTKKYRDNTPHPELEPKAWVTTAGQPRNGRLYRFGDSLDTALVISSC</sequence>
<comment type="caution">
    <text evidence="2">The sequence shown here is derived from an EMBL/GenBank/DDBJ whole genome shotgun (WGS) entry which is preliminary data.</text>
</comment>
<proteinExistence type="predicted"/>
<feature type="compositionally biased region" description="Basic residues" evidence="1">
    <location>
        <begin position="1"/>
        <end position="10"/>
    </location>
</feature>
<keyword evidence="3" id="KW-1185">Reference proteome</keyword>
<protein>
    <submittedName>
        <fullName evidence="2">Uncharacterized protein</fullName>
    </submittedName>
</protein>
<dbReference type="EMBL" id="NMUH01001103">
    <property type="protein sequence ID" value="MQL88936.1"/>
    <property type="molecule type" value="Genomic_DNA"/>
</dbReference>